<dbReference type="Proteomes" id="UP000592180">
    <property type="component" value="Unassembled WGS sequence"/>
</dbReference>
<evidence type="ECO:0008006" key="3">
    <source>
        <dbReference type="Google" id="ProtNLM"/>
    </source>
</evidence>
<sequence>MKNKTLFSAIMLTFSVMAFSQKENDNRAGETLKVKINNYATKIDSIVSSEKTKMNAELDSIDKSFKDGKISGTEKLNLSSQIASRYEGLINEKVDAEKESFEEITRERVKKSVLGKSAEEKKSDMKRLLNNSGFLISIGFLNLTNNSAPFDFFNKPEEMRFGQSGSISYQFRFEMQVGNYSSPVFLNYGLGLRADGYDVKKSAVFAQGNGKLFQVPFTPNSLKYSQLKAEYIEIPLDLQWVLNPKYVDYDGEKFIDDTKTQLRVGIGVYGGVRIGGRIKYRYSDEVTNNNIFKQKVENGMNPFLFGTKFSIGYGGISLFVKKDLTPIFNDDAIMNNKNGLQIGVELFNLTF</sequence>
<accession>A0A840KDI2</accession>
<gene>
    <name evidence="1" type="ORF">HNP38_000872</name>
</gene>
<organism evidence="1 2">
    <name type="scientific">Chryseobacterium defluvii</name>
    <dbReference type="NCBI Taxonomy" id="160396"/>
    <lineage>
        <taxon>Bacteria</taxon>
        <taxon>Pseudomonadati</taxon>
        <taxon>Bacteroidota</taxon>
        <taxon>Flavobacteriia</taxon>
        <taxon>Flavobacteriales</taxon>
        <taxon>Weeksellaceae</taxon>
        <taxon>Chryseobacterium group</taxon>
        <taxon>Chryseobacterium</taxon>
    </lineage>
</organism>
<dbReference type="AlphaFoldDB" id="A0A840KDI2"/>
<evidence type="ECO:0000313" key="1">
    <source>
        <dbReference type="EMBL" id="MBB4805600.1"/>
    </source>
</evidence>
<proteinExistence type="predicted"/>
<reference evidence="1 2" key="1">
    <citation type="submission" date="2020-08" db="EMBL/GenBank/DDBJ databases">
        <title>Functional genomics of gut bacteria from endangered species of beetles.</title>
        <authorList>
            <person name="Carlos-Shanley C."/>
        </authorList>
    </citation>
    <scope>NUCLEOTIDE SEQUENCE [LARGE SCALE GENOMIC DNA]</scope>
    <source>
        <strain evidence="1 2">S00151</strain>
    </source>
</reference>
<protein>
    <recommendedName>
        <fullName evidence="3">Outer membrane protein with beta-barrel domain</fullName>
    </recommendedName>
</protein>
<keyword evidence="2" id="KW-1185">Reference proteome</keyword>
<name>A0A840KDI2_9FLAO</name>
<dbReference type="RefSeq" id="WP_184185026.1">
    <property type="nucleotide sequence ID" value="NZ_JACHLE010000001.1"/>
</dbReference>
<dbReference type="EMBL" id="JACHLE010000001">
    <property type="protein sequence ID" value="MBB4805600.1"/>
    <property type="molecule type" value="Genomic_DNA"/>
</dbReference>
<comment type="caution">
    <text evidence="1">The sequence shown here is derived from an EMBL/GenBank/DDBJ whole genome shotgun (WGS) entry which is preliminary data.</text>
</comment>
<evidence type="ECO:0000313" key="2">
    <source>
        <dbReference type="Proteomes" id="UP000592180"/>
    </source>
</evidence>